<dbReference type="InterPro" id="IPR038756">
    <property type="entry name" value="CheX-like"/>
</dbReference>
<organism evidence="4 5">
    <name type="scientific">Silvanigrella paludirubra</name>
    <dbReference type="NCBI Taxonomy" id="2499159"/>
    <lineage>
        <taxon>Bacteria</taxon>
        <taxon>Pseudomonadati</taxon>
        <taxon>Bdellovibrionota</taxon>
        <taxon>Oligoflexia</taxon>
        <taxon>Silvanigrellales</taxon>
        <taxon>Silvanigrellaceae</taxon>
        <taxon>Silvanigrella</taxon>
    </lineage>
</organism>
<keyword evidence="1" id="KW-0145">Chemotaxis</keyword>
<protein>
    <recommendedName>
        <fullName evidence="3">Chemotaxis phosphatase CheX-like domain-containing protein</fullName>
    </recommendedName>
</protein>
<dbReference type="RefSeq" id="WP_153419746.1">
    <property type="nucleotide sequence ID" value="NZ_WFLM01000002.1"/>
</dbReference>
<evidence type="ECO:0000256" key="1">
    <source>
        <dbReference type="ARBA" id="ARBA00022500"/>
    </source>
</evidence>
<proteinExistence type="predicted"/>
<dbReference type="OrthoDB" id="5292198at2"/>
<dbReference type="Proteomes" id="UP000437748">
    <property type="component" value="Unassembled WGS sequence"/>
</dbReference>
<dbReference type="AlphaFoldDB" id="A0A6N6VW86"/>
<dbReference type="GO" id="GO:0006935">
    <property type="term" value="P:chemotaxis"/>
    <property type="evidence" value="ECO:0007669"/>
    <property type="project" value="UniProtKB-KW"/>
</dbReference>
<sequence>MSAQNPLEKKLDRYYEDIIDKIMELIETQKNVLGEQKELKKDIAKLKEHVLESHAEIKQIDTKIDNLTKIIGSGGGGAKGGSYSSNSYQSNSSGTTRVSSGKAAGGPPKSLKDFLATEAAIFDVKVLNAFIKSTKEIVKTNTRTEPSFLKPVVGEDVHLQIVVAGRMQLARDSGKGTMAFCMELLSAQAITRAVFMLPEDGKVSDADIKDVTSEICNQICGKSKLALKNEGYSFDIGIPEIHQGEPKDLIAVLGLPKISLFFAYNKLPFYVLFWG</sequence>
<accession>A0A6N6VW86</accession>
<dbReference type="CDD" id="cd17906">
    <property type="entry name" value="CheX"/>
    <property type="match status" value="1"/>
</dbReference>
<dbReference type="EMBL" id="WFLM01000002">
    <property type="protein sequence ID" value="KAB8040019.1"/>
    <property type="molecule type" value="Genomic_DNA"/>
</dbReference>
<dbReference type="Gene3D" id="3.40.1550.10">
    <property type="entry name" value="CheC-like"/>
    <property type="match status" value="1"/>
</dbReference>
<dbReference type="PANTHER" id="PTHR39452:SF1">
    <property type="entry name" value="CHEY-P PHOSPHATASE CHEX"/>
    <property type="match status" value="1"/>
</dbReference>
<dbReference type="InterPro" id="IPR028051">
    <property type="entry name" value="CheX-like_dom"/>
</dbReference>
<feature type="region of interest" description="Disordered" evidence="2">
    <location>
        <begin position="75"/>
        <end position="105"/>
    </location>
</feature>
<reference evidence="4 5" key="1">
    <citation type="submission" date="2019-10" db="EMBL/GenBank/DDBJ databases">
        <title>New species of Slilvanegrellaceae.</title>
        <authorList>
            <person name="Pitt A."/>
            <person name="Hahn M.W."/>
        </authorList>
    </citation>
    <scope>NUCLEOTIDE SEQUENCE [LARGE SCALE GENOMIC DNA]</scope>
    <source>
        <strain evidence="4 5">SP-Ram-0.45-NSY-1</strain>
    </source>
</reference>
<evidence type="ECO:0000313" key="5">
    <source>
        <dbReference type="Proteomes" id="UP000437748"/>
    </source>
</evidence>
<dbReference type="Pfam" id="PF13690">
    <property type="entry name" value="CheX"/>
    <property type="match status" value="1"/>
</dbReference>
<dbReference type="PANTHER" id="PTHR39452">
    <property type="entry name" value="CHEY-P PHOSPHATASE CHEX"/>
    <property type="match status" value="1"/>
</dbReference>
<gene>
    <name evidence="4" type="ORF">GCL60_07070</name>
</gene>
<evidence type="ECO:0000313" key="4">
    <source>
        <dbReference type="EMBL" id="KAB8040019.1"/>
    </source>
</evidence>
<keyword evidence="5" id="KW-1185">Reference proteome</keyword>
<feature type="compositionally biased region" description="Low complexity" evidence="2">
    <location>
        <begin position="81"/>
        <end position="94"/>
    </location>
</feature>
<comment type="caution">
    <text evidence="4">The sequence shown here is derived from an EMBL/GenBank/DDBJ whole genome shotgun (WGS) entry which is preliminary data.</text>
</comment>
<evidence type="ECO:0000256" key="2">
    <source>
        <dbReference type="SAM" id="MobiDB-lite"/>
    </source>
</evidence>
<name>A0A6N6VW86_9BACT</name>
<dbReference type="SUPFAM" id="SSF103039">
    <property type="entry name" value="CheC-like"/>
    <property type="match status" value="1"/>
</dbReference>
<feature type="domain" description="Chemotaxis phosphatase CheX-like" evidence="3">
    <location>
        <begin position="165"/>
        <end position="249"/>
    </location>
</feature>
<evidence type="ECO:0000259" key="3">
    <source>
        <dbReference type="Pfam" id="PF13690"/>
    </source>
</evidence>
<dbReference type="InterPro" id="IPR028976">
    <property type="entry name" value="CheC-like_sf"/>
</dbReference>